<protein>
    <submittedName>
        <fullName evidence="1">Uncharacterized protein</fullName>
    </submittedName>
</protein>
<gene>
    <name evidence="1" type="ORF">Pla175_43120</name>
</gene>
<evidence type="ECO:0000313" key="2">
    <source>
        <dbReference type="Proteomes" id="UP000317429"/>
    </source>
</evidence>
<dbReference type="RefSeq" id="WP_145290299.1">
    <property type="nucleotide sequence ID" value="NZ_CP036291.1"/>
</dbReference>
<dbReference type="Proteomes" id="UP000317429">
    <property type="component" value="Chromosome"/>
</dbReference>
<reference evidence="1 2" key="1">
    <citation type="submission" date="2019-02" db="EMBL/GenBank/DDBJ databases">
        <title>Deep-cultivation of Planctomycetes and their phenomic and genomic characterization uncovers novel biology.</title>
        <authorList>
            <person name="Wiegand S."/>
            <person name="Jogler M."/>
            <person name="Boedeker C."/>
            <person name="Pinto D."/>
            <person name="Vollmers J."/>
            <person name="Rivas-Marin E."/>
            <person name="Kohn T."/>
            <person name="Peeters S.H."/>
            <person name="Heuer A."/>
            <person name="Rast P."/>
            <person name="Oberbeckmann S."/>
            <person name="Bunk B."/>
            <person name="Jeske O."/>
            <person name="Meyerdierks A."/>
            <person name="Storesund J.E."/>
            <person name="Kallscheuer N."/>
            <person name="Luecker S."/>
            <person name="Lage O.M."/>
            <person name="Pohl T."/>
            <person name="Merkel B.J."/>
            <person name="Hornburger P."/>
            <person name="Mueller R.-W."/>
            <person name="Bruemmer F."/>
            <person name="Labrenz M."/>
            <person name="Spormann A.M."/>
            <person name="Op den Camp H."/>
            <person name="Overmann J."/>
            <person name="Amann R."/>
            <person name="Jetten M.S.M."/>
            <person name="Mascher T."/>
            <person name="Medema M.H."/>
            <person name="Devos D.P."/>
            <person name="Kaster A.-K."/>
            <person name="Ovreas L."/>
            <person name="Rohde M."/>
            <person name="Galperin M.Y."/>
            <person name="Jogler C."/>
        </authorList>
    </citation>
    <scope>NUCLEOTIDE SEQUENCE [LARGE SCALE GENOMIC DNA]</scope>
    <source>
        <strain evidence="1 2">Pla175</strain>
    </source>
</reference>
<evidence type="ECO:0000313" key="1">
    <source>
        <dbReference type="EMBL" id="QDU90899.1"/>
    </source>
</evidence>
<accession>A0A518DHF3</accession>
<sequence length="341" mass="37742">MNPRQKMLWRAASAIAEVYARRQEIPPLPSEPLPIDAVTRLTRMMRHANRRRYRTASAVLRPRLERALRDLAVVATTQAERLRAERRRTQPPLAGTLYWDLRAIDDEFPRLEVDFKRQLLLVATDPLELAEVSLGPFMIAVHWQTLGAEQPNYEVMALHPNPPDSNPGVTHPHVVDDRLCEGEGTHVLQAASVEGRLHDFVLILRQILQTYNESSAYVDLDRWHGVPCIDCGASVDAEERGLCGRCDAQVCDECVQSCEGCGDSLCHGCREECSGCDEYACRSCLEPCSDCSKDYCHQCLTEGVCDACLEEKEAAAEAEAGTAPQVAAAYALCVGQAPVPA</sequence>
<organism evidence="1 2">
    <name type="scientific">Pirellulimonas nuda</name>
    <dbReference type="NCBI Taxonomy" id="2528009"/>
    <lineage>
        <taxon>Bacteria</taxon>
        <taxon>Pseudomonadati</taxon>
        <taxon>Planctomycetota</taxon>
        <taxon>Planctomycetia</taxon>
        <taxon>Pirellulales</taxon>
        <taxon>Lacipirellulaceae</taxon>
        <taxon>Pirellulimonas</taxon>
    </lineage>
</organism>
<keyword evidence="2" id="KW-1185">Reference proteome</keyword>
<name>A0A518DHF3_9BACT</name>
<proteinExistence type="predicted"/>
<dbReference type="KEGG" id="pnd:Pla175_43120"/>
<dbReference type="OrthoDB" id="258484at2"/>
<dbReference type="EMBL" id="CP036291">
    <property type="protein sequence ID" value="QDU90899.1"/>
    <property type="molecule type" value="Genomic_DNA"/>
</dbReference>
<dbReference type="AlphaFoldDB" id="A0A518DHF3"/>